<dbReference type="GO" id="GO:0030154">
    <property type="term" value="P:cell differentiation"/>
    <property type="evidence" value="ECO:0007669"/>
    <property type="project" value="TreeGrafter"/>
</dbReference>
<reference evidence="2" key="2">
    <citation type="journal article" date="2007" name="PLoS Biol.">
        <title>Survey sequencing and comparative analysis of the elephant shark (Callorhinchus milii) genome.</title>
        <authorList>
            <person name="Venkatesh B."/>
            <person name="Kirkness E.F."/>
            <person name="Loh Y.H."/>
            <person name="Halpern A.L."/>
            <person name="Lee A.P."/>
            <person name="Johnson J."/>
            <person name="Dandona N."/>
            <person name="Viswanathan L.D."/>
            <person name="Tay A."/>
            <person name="Venter J.C."/>
            <person name="Strausberg R.L."/>
            <person name="Brenner S."/>
        </authorList>
    </citation>
    <scope>NUCLEOTIDE SEQUENCE [LARGE SCALE GENOMIC DNA]</scope>
</reference>
<dbReference type="GeneTree" id="ENSGT00950000183161"/>
<protein>
    <submittedName>
        <fullName evidence="1">Protein PRRC2B-like</fullName>
    </submittedName>
</protein>
<dbReference type="InParanoid" id="A0A4W3GYJ7"/>
<keyword evidence="2" id="KW-1185">Reference proteome</keyword>
<dbReference type="PANTHER" id="PTHR14038">
    <property type="entry name" value="BAT2 HLA-B-ASSOCIATED TRANSCRIPT 2"/>
    <property type="match status" value="1"/>
</dbReference>
<reference evidence="2" key="1">
    <citation type="journal article" date="2006" name="Science">
        <title>Ancient noncoding elements conserved in the human genome.</title>
        <authorList>
            <person name="Venkatesh B."/>
            <person name="Kirkness E.F."/>
            <person name="Loh Y.H."/>
            <person name="Halpern A.L."/>
            <person name="Lee A.P."/>
            <person name="Johnson J."/>
            <person name="Dandona N."/>
            <person name="Viswanathan L.D."/>
            <person name="Tay A."/>
            <person name="Venter J.C."/>
            <person name="Strausberg R.L."/>
            <person name="Brenner S."/>
        </authorList>
    </citation>
    <scope>NUCLEOTIDE SEQUENCE [LARGE SCALE GENOMIC DNA]</scope>
</reference>
<proteinExistence type="predicted"/>
<dbReference type="PANTHER" id="PTHR14038:SF5">
    <property type="entry name" value="PROTEIN PRRC2A"/>
    <property type="match status" value="1"/>
</dbReference>
<sequence>MSLPLHTPLQTQGQISALSLRQGTPVSQPQDMFNSLQPFRSQQLYLQPGLSPPSAPVISGGPVKGQYLGFSAMQASDLAKAQSGLPYQQSPCTPPLSLIYNTQHGGSQLLEPQLIPVTIA</sequence>
<dbReference type="Proteomes" id="UP000314986">
    <property type="component" value="Unassembled WGS sequence"/>
</dbReference>
<reference evidence="1" key="5">
    <citation type="submission" date="2025-09" db="UniProtKB">
        <authorList>
            <consortium name="Ensembl"/>
        </authorList>
    </citation>
    <scope>IDENTIFICATION</scope>
</reference>
<dbReference type="AlphaFoldDB" id="A0A4W3GYJ7"/>
<evidence type="ECO:0000313" key="2">
    <source>
        <dbReference type="Proteomes" id="UP000314986"/>
    </source>
</evidence>
<reference evidence="1" key="4">
    <citation type="submission" date="2025-08" db="UniProtKB">
        <authorList>
            <consortium name="Ensembl"/>
        </authorList>
    </citation>
    <scope>IDENTIFICATION</scope>
</reference>
<dbReference type="InterPro" id="IPR033184">
    <property type="entry name" value="PRRC2"/>
</dbReference>
<evidence type="ECO:0000313" key="1">
    <source>
        <dbReference type="Ensembl" id="ENSCMIP00000002929.1"/>
    </source>
</evidence>
<reference evidence="2" key="3">
    <citation type="journal article" date="2014" name="Nature">
        <title>Elephant shark genome provides unique insights into gnathostome evolution.</title>
        <authorList>
            <consortium name="International Elephant Shark Genome Sequencing Consortium"/>
            <person name="Venkatesh B."/>
            <person name="Lee A.P."/>
            <person name="Ravi V."/>
            <person name="Maurya A.K."/>
            <person name="Lian M.M."/>
            <person name="Swann J.B."/>
            <person name="Ohta Y."/>
            <person name="Flajnik M.F."/>
            <person name="Sutoh Y."/>
            <person name="Kasahara M."/>
            <person name="Hoon S."/>
            <person name="Gangu V."/>
            <person name="Roy S.W."/>
            <person name="Irimia M."/>
            <person name="Korzh V."/>
            <person name="Kondrychyn I."/>
            <person name="Lim Z.W."/>
            <person name="Tay B.H."/>
            <person name="Tohari S."/>
            <person name="Kong K.W."/>
            <person name="Ho S."/>
            <person name="Lorente-Galdos B."/>
            <person name="Quilez J."/>
            <person name="Marques-Bonet T."/>
            <person name="Raney B.J."/>
            <person name="Ingham P.W."/>
            <person name="Tay A."/>
            <person name="Hillier L.W."/>
            <person name="Minx P."/>
            <person name="Boehm T."/>
            <person name="Wilson R.K."/>
            <person name="Brenner S."/>
            <person name="Warren W.C."/>
        </authorList>
    </citation>
    <scope>NUCLEOTIDE SEQUENCE [LARGE SCALE GENOMIC DNA]</scope>
</reference>
<accession>A0A4W3GYJ7</accession>
<dbReference type="Ensembl" id="ENSCMIT00000003028.1">
    <property type="protein sequence ID" value="ENSCMIP00000002929.1"/>
    <property type="gene ID" value="ENSCMIG00000001719.1"/>
</dbReference>
<name>A0A4W3GYJ7_CALMI</name>
<organism evidence="1 2">
    <name type="scientific">Callorhinchus milii</name>
    <name type="common">Ghost shark</name>
    <dbReference type="NCBI Taxonomy" id="7868"/>
    <lineage>
        <taxon>Eukaryota</taxon>
        <taxon>Metazoa</taxon>
        <taxon>Chordata</taxon>
        <taxon>Craniata</taxon>
        <taxon>Vertebrata</taxon>
        <taxon>Chondrichthyes</taxon>
        <taxon>Holocephali</taxon>
        <taxon>Chimaeriformes</taxon>
        <taxon>Callorhinchidae</taxon>
        <taxon>Callorhinchus</taxon>
    </lineage>
</organism>